<dbReference type="Pfam" id="PF12624">
    <property type="entry name" value="VPS13_N"/>
    <property type="match status" value="1"/>
</dbReference>
<keyword evidence="5" id="KW-1185">Reference proteome</keyword>
<feature type="domain" description="Chorein N-terminal" evidence="3">
    <location>
        <begin position="1"/>
        <end position="882"/>
    </location>
</feature>
<evidence type="ECO:0000256" key="1">
    <source>
        <dbReference type="ARBA" id="ARBA00022448"/>
    </source>
</evidence>
<feature type="compositionally biased region" description="Acidic residues" evidence="2">
    <location>
        <begin position="903"/>
        <end position="912"/>
    </location>
</feature>
<feature type="region of interest" description="Disordered" evidence="2">
    <location>
        <begin position="1152"/>
        <end position="1177"/>
    </location>
</feature>
<dbReference type="InterPro" id="IPR026847">
    <property type="entry name" value="VPS13"/>
</dbReference>
<dbReference type="PANTHER" id="PTHR16166:SF141">
    <property type="entry name" value="INTERMEMBRANE LIPID TRANSFER PROTEIN VPS13D"/>
    <property type="match status" value="1"/>
</dbReference>
<feature type="compositionally biased region" description="Low complexity" evidence="2">
    <location>
        <begin position="892"/>
        <end position="902"/>
    </location>
</feature>
<proteinExistence type="predicted"/>
<organism evidence="4 5">
    <name type="scientific">Chilo suppressalis</name>
    <name type="common">Asiatic rice borer moth</name>
    <dbReference type="NCBI Taxonomy" id="168631"/>
    <lineage>
        <taxon>Eukaryota</taxon>
        <taxon>Metazoa</taxon>
        <taxon>Ecdysozoa</taxon>
        <taxon>Arthropoda</taxon>
        <taxon>Hexapoda</taxon>
        <taxon>Insecta</taxon>
        <taxon>Pterygota</taxon>
        <taxon>Neoptera</taxon>
        <taxon>Endopterygota</taxon>
        <taxon>Lepidoptera</taxon>
        <taxon>Glossata</taxon>
        <taxon>Ditrysia</taxon>
        <taxon>Pyraloidea</taxon>
        <taxon>Crambidae</taxon>
        <taxon>Crambinae</taxon>
        <taxon>Chilo</taxon>
    </lineage>
</organism>
<sequence>MLEGLVAWVLNNYLGKYVENLNTDQLSVALLSGKVELENLPLKKDALRHLGLPVEVKTGFIGKVQLQVPVRQIRSAPWLIAIEKLYVVVTPVNLDEWDSEVEANIAHERKVALLDALEAQWRADHEACDAGYYATSYSSWLNYGTGLLANIVENLQLKLYDVHIRYEDALTCAPHAFACGVTMEALTAESCDEHWRRGFTLLTDNDGCSFKLLELQQLAVYWDPMEVPGGMYAGCAPTDLTERMRNAWCAPHRHVVRPAYARARVRRERTQLPLRSRTRPRLLCHLTLDAVTLNLSSWQYSGLVGCVTGLARTGRLREFRALRPPVALRAAPRLWWLYALRCHLAAHPLTEPKPTWESCLERARAVRQYVEICVGLLSAPAAALAPERKRAKDDFEWNTPLHILKALREVAMRKVPKLTPASTPDKPGGSGRSMLVHWFPQWWGWYGNQDATPPSPSPAPSTAAPAPAPSPELEEEILDVLADSIENNTLLKRDTVFGKFEFELLKGSLNLCTQEETELAAEDKSAEAPGMELQFSCVRVCVESRPRGSSHALHVSLGALCVRERLTPNTLFPVLVAPQGMIREGLSAMNAAAAAAWWGRAHAPPPAPEPLFQLTYEKKPFNVNADYKLWVKCASLEVVYCAAAARWAQQFACAPWEAARALDYAHVRSHTRATISRHWAHMMRASPGERRSWQVELDISAPQILFVENLCDRDAAVLVVDFGRLRLSDANTHPASTAEPQSDAPDPALTDDEETFMTPCSTPPGSLLSPSSPPAPACAHSHSHALDATRFHYSLYDRYKIELSDLQILVGRARDNWKYAHTKSTSSLHLLDRFSISLQAERRVLATSDPLYPGVALRGSLPALVVHLSEHKLAALHAVATRTFASAPRSGESASTEATAEAAADEDATDASEAEHSISANNATLFMLQFDIEQMSLEVQSRGRSIAEVQVCGVRCAVAARPADLSLSLSVHSLLLVDALQTYGPDFELLVASHKHLGMDTASGSILGSEPTSPTSPASPAAPLAPSHHPHHPRALYRALTDLAGYPDAEGPSSPPTSGEWNSSMYTSATGRAPGPGGWQWGASGPAWAAPGLVDSEALIAIELCFVKGDADSEDLRIANISFNNLDIIANQETIVELIGFAQRVAGGRAPNKVPSEAHLSQLSMDEEAQPTTADDENKRCVRTEITFDFHRLGVLLVRAGVQGARKIATATVTEAKIQATLDARTVSVGGSLGGVQVVSLCEGAGVHARVLAAGAPVHPGPGPDHASPHQHQDNALLFTIARRVLAPAPAPTGGDAPVISAEVSVQVASVWYTHSGALLLELRSCLTEFKRYLANLARSIRAAAADMAITLVQPRGESLYSNPRLSQSTEGVSPRRRTVSFGVSLEDPPDLSSEQIQLSVSVELESPVVVIPRAAHSTEVLVAHLGRMSLANTPGPPRRALYRVRVRDISLATLDVAEKLKTLELRAENLEQIYDVSCGRPVLHNTEVRLALQCSDFERDQQLVQQYEVSGMIVGGLHVTARREQYEQVLETARWVTAPHHALSAHAQPEVVRSEESLLESAVPTLQLDPALRAAALHAPAPSPGPAPAAPHRAVSHAPAQPHPLITVHFEVCELSVELVADLGAGARSLVELTFREFLLQYRAETPHETHLQVSLRSVTMEDLTKEPGSEHRLLLVSQVRSPPRPLCLSRSCPNLARAAIPSTARGSSNRAPLTRTASLPAHLDLLHELRRKKRDSKCGVTPPCSPECPEEWGEDADAGEGGAADKGGGDDAPPEDNLVWVSVHTRDPGHPHFHDLYDQITKLTKVEFNCLDLVVNVDSWVAVLDFFGVAGDDLPEDEAANPPQTGAGAAPGAVEQSAGATRTEISVRSLGVVVVRSQAAWLRARVWRVRVRAQAGPGAGGGPGGGRTVTASLAALRLTELTPAHRVWRHRLTTHAQHALTVRHTR</sequence>
<feature type="region of interest" description="Disordered" evidence="2">
    <location>
        <begin position="1002"/>
        <end position="1031"/>
    </location>
</feature>
<feature type="region of interest" description="Disordered" evidence="2">
    <location>
        <begin position="449"/>
        <end position="471"/>
    </location>
</feature>
<feature type="compositionally biased region" description="Polar residues" evidence="2">
    <location>
        <begin position="1056"/>
        <end position="1070"/>
    </location>
</feature>
<dbReference type="EMBL" id="OU963899">
    <property type="protein sequence ID" value="CAH0692631.1"/>
    <property type="molecule type" value="Genomic_DNA"/>
</dbReference>
<feature type="region of interest" description="Disordered" evidence="2">
    <location>
        <begin position="1738"/>
        <end position="1779"/>
    </location>
</feature>
<feature type="compositionally biased region" description="Low complexity" evidence="2">
    <location>
        <begin position="1842"/>
        <end position="1855"/>
    </location>
</feature>
<feature type="region of interest" description="Disordered" evidence="2">
    <location>
        <begin position="889"/>
        <end position="915"/>
    </location>
</feature>
<feature type="region of interest" description="Disordered" evidence="2">
    <location>
        <begin position="1579"/>
        <end position="1599"/>
    </location>
</feature>
<name>A0ABN8EBI1_CHISP</name>
<evidence type="ECO:0000313" key="5">
    <source>
        <dbReference type="Proteomes" id="UP001153292"/>
    </source>
</evidence>
<feature type="compositionally biased region" description="Polar residues" evidence="2">
    <location>
        <begin position="731"/>
        <end position="740"/>
    </location>
</feature>
<feature type="region of interest" description="Disordered" evidence="2">
    <location>
        <begin position="1837"/>
        <end position="1859"/>
    </location>
</feature>
<feature type="compositionally biased region" description="Low complexity" evidence="2">
    <location>
        <begin position="1011"/>
        <end position="1027"/>
    </location>
</feature>
<dbReference type="InterPro" id="IPR026854">
    <property type="entry name" value="VPS13_N"/>
</dbReference>
<feature type="compositionally biased region" description="Acidic residues" evidence="2">
    <location>
        <begin position="1750"/>
        <end position="1760"/>
    </location>
</feature>
<evidence type="ECO:0000313" key="4">
    <source>
        <dbReference type="EMBL" id="CAH0692631.1"/>
    </source>
</evidence>
<accession>A0ABN8EBI1</accession>
<protein>
    <recommendedName>
        <fullName evidence="3">Chorein N-terminal domain-containing protein</fullName>
    </recommendedName>
</protein>
<reference evidence="4" key="1">
    <citation type="submission" date="2021-12" db="EMBL/GenBank/DDBJ databases">
        <authorList>
            <person name="King R."/>
        </authorList>
    </citation>
    <scope>NUCLEOTIDE SEQUENCE</scope>
</reference>
<dbReference type="PANTHER" id="PTHR16166">
    <property type="entry name" value="VACUOLAR PROTEIN SORTING-ASSOCIATED PROTEIN VPS13"/>
    <property type="match status" value="1"/>
</dbReference>
<feature type="region of interest" description="Disordered" evidence="2">
    <location>
        <begin position="1047"/>
        <end position="1080"/>
    </location>
</feature>
<dbReference type="Proteomes" id="UP001153292">
    <property type="component" value="Chromosome 6"/>
</dbReference>
<evidence type="ECO:0000256" key="2">
    <source>
        <dbReference type="SAM" id="MobiDB-lite"/>
    </source>
</evidence>
<keyword evidence="1" id="KW-0813">Transport</keyword>
<gene>
    <name evidence="4" type="ORF">CHILSU_LOCUS10127</name>
</gene>
<feature type="region of interest" description="Disordered" evidence="2">
    <location>
        <begin position="731"/>
        <end position="753"/>
    </location>
</feature>
<evidence type="ECO:0000259" key="3">
    <source>
        <dbReference type="Pfam" id="PF12624"/>
    </source>
</evidence>